<reference evidence="1 2" key="1">
    <citation type="submission" date="2018-12" db="EMBL/GenBank/DDBJ databases">
        <title>The genome sequences of Variovorax guangxiensis DSM 27352.</title>
        <authorList>
            <person name="Gao J."/>
            <person name="Sun J."/>
        </authorList>
    </citation>
    <scope>NUCLEOTIDE SEQUENCE [LARGE SCALE GENOMIC DNA]</scope>
    <source>
        <strain evidence="1 2">DSM 27352</strain>
    </source>
</reference>
<evidence type="ECO:0000313" key="1">
    <source>
        <dbReference type="EMBL" id="RUR71284.1"/>
    </source>
</evidence>
<gene>
    <name evidence="1" type="ORF">EJP67_29990</name>
</gene>
<comment type="caution">
    <text evidence="1">The sequence shown here is derived from an EMBL/GenBank/DDBJ whole genome shotgun (WGS) entry which is preliminary data.</text>
</comment>
<evidence type="ECO:0008006" key="3">
    <source>
        <dbReference type="Google" id="ProtNLM"/>
    </source>
</evidence>
<protein>
    <recommendedName>
        <fullName evidence="3">DprA winged helix domain-containing protein</fullName>
    </recommendedName>
</protein>
<proteinExistence type="predicted"/>
<dbReference type="AlphaFoldDB" id="A0A3S1A764"/>
<name>A0A3S1A764_9BURK</name>
<dbReference type="EMBL" id="RXFT01000019">
    <property type="protein sequence ID" value="RUR71284.1"/>
    <property type="molecule type" value="Genomic_DNA"/>
</dbReference>
<organism evidence="1 2">
    <name type="scientific">Variovorax guangxiensis</name>
    <dbReference type="NCBI Taxonomy" id="1775474"/>
    <lineage>
        <taxon>Bacteria</taxon>
        <taxon>Pseudomonadati</taxon>
        <taxon>Pseudomonadota</taxon>
        <taxon>Betaproteobacteria</taxon>
        <taxon>Burkholderiales</taxon>
        <taxon>Comamonadaceae</taxon>
        <taxon>Variovorax</taxon>
    </lineage>
</organism>
<dbReference type="RefSeq" id="WP_126025362.1">
    <property type="nucleotide sequence ID" value="NZ_RXFT01000019.1"/>
</dbReference>
<dbReference type="OrthoDB" id="8851351at2"/>
<evidence type="ECO:0000313" key="2">
    <source>
        <dbReference type="Proteomes" id="UP000281118"/>
    </source>
</evidence>
<dbReference type="Proteomes" id="UP000281118">
    <property type="component" value="Unassembled WGS sequence"/>
</dbReference>
<accession>A0A3S1A764</accession>
<sequence length="207" mass="23424">MIEAVLVESAWHPDFIWQLVDEPPFDALLIVRPTSQEQDSSVGLDHDFGTMAIVCTSGKFHTLEMPLNPVQLRRSLIELQPEPRLGFETCRCRTASSEECDATRLMLKCWPPTSLLDNDPDRVQLAVLLLEQRISFTELIERSGQSPTQCALFVSVLDQVGLLERYSDIPSIPQPAVPRLPVKPRFGRSLTQMIFVLSRKWGRSPLL</sequence>